<dbReference type="FunFam" id="3.40.50.300:FF:000218">
    <property type="entry name" value="Multidrug ABC transporter ATP-binding protein"/>
    <property type="match status" value="1"/>
</dbReference>
<feature type="domain" description="ABC transmembrane type-1" evidence="9">
    <location>
        <begin position="28"/>
        <end position="310"/>
    </location>
</feature>
<keyword evidence="2 7" id="KW-0812">Transmembrane</keyword>
<dbReference type="PROSITE" id="PS50929">
    <property type="entry name" value="ABC_TM1F"/>
    <property type="match status" value="1"/>
</dbReference>
<dbReference type="InterPro" id="IPR017871">
    <property type="entry name" value="ABC_transporter-like_CS"/>
</dbReference>
<dbReference type="RefSeq" id="WP_009047956.1">
    <property type="nucleotide sequence ID" value="NZ_CM001490.1"/>
</dbReference>
<evidence type="ECO:0000313" key="10">
    <source>
        <dbReference type="EMBL" id="EIM14389.1"/>
    </source>
</evidence>
<feature type="transmembrane region" description="Helical" evidence="7">
    <location>
        <begin position="168"/>
        <end position="186"/>
    </location>
</feature>
<name>A0AB33WMX3_9PSED</name>
<dbReference type="EMBL" id="AHOT01000027">
    <property type="protein sequence ID" value="EIM14389.1"/>
    <property type="molecule type" value="Genomic_DNA"/>
</dbReference>
<feature type="domain" description="ABC transporter" evidence="8">
    <location>
        <begin position="346"/>
        <end position="582"/>
    </location>
</feature>
<dbReference type="NCBIfam" id="TIGR02204">
    <property type="entry name" value="MsbA_rel"/>
    <property type="match status" value="1"/>
</dbReference>
<dbReference type="Gene3D" id="3.40.50.300">
    <property type="entry name" value="P-loop containing nucleotide triphosphate hydrolases"/>
    <property type="match status" value="1"/>
</dbReference>
<feature type="transmembrane region" description="Helical" evidence="7">
    <location>
        <begin position="249"/>
        <end position="269"/>
    </location>
</feature>
<dbReference type="InterPro" id="IPR039421">
    <property type="entry name" value="Type_1_exporter"/>
</dbReference>
<dbReference type="Pfam" id="PF00664">
    <property type="entry name" value="ABC_membrane"/>
    <property type="match status" value="1"/>
</dbReference>
<keyword evidence="4" id="KW-0067">ATP-binding</keyword>
<dbReference type="InterPro" id="IPR011918">
    <property type="entry name" value="ABC_MsbA_ATP-bd"/>
</dbReference>
<dbReference type="InterPro" id="IPR036640">
    <property type="entry name" value="ABC1_TM_sf"/>
</dbReference>
<evidence type="ECO:0000256" key="7">
    <source>
        <dbReference type="SAM" id="Phobius"/>
    </source>
</evidence>
<dbReference type="GO" id="GO:0090374">
    <property type="term" value="P:oligopeptide export from mitochondrion"/>
    <property type="evidence" value="ECO:0007669"/>
    <property type="project" value="TreeGrafter"/>
</dbReference>
<dbReference type="Pfam" id="PF00005">
    <property type="entry name" value="ABC_tran"/>
    <property type="match status" value="1"/>
</dbReference>
<gene>
    <name evidence="10" type="ORF">PchlO6_2052</name>
</gene>
<accession>A0AB33WMX3</accession>
<evidence type="ECO:0000256" key="1">
    <source>
        <dbReference type="ARBA" id="ARBA00004651"/>
    </source>
</evidence>
<keyword evidence="5 7" id="KW-1133">Transmembrane helix</keyword>
<dbReference type="PANTHER" id="PTHR43394">
    <property type="entry name" value="ATP-DEPENDENT PERMEASE MDL1, MITOCHONDRIAL"/>
    <property type="match status" value="1"/>
</dbReference>
<dbReference type="CDD" id="cd03249">
    <property type="entry name" value="ABC_MTABC3_MDL1_MDL2"/>
    <property type="match status" value="1"/>
</dbReference>
<feature type="transmembrane region" description="Helical" evidence="7">
    <location>
        <begin position="69"/>
        <end position="92"/>
    </location>
</feature>
<reference evidence="10 11" key="1">
    <citation type="journal article" date="2012" name="PLoS Genet.">
        <title>Comparative Genomics of Plant-Associated Pseudomonas spp.: Insights into Diversity and Inheritance of Traits Involved in Multitrophic Interactions.</title>
        <authorList>
            <person name="Loper J.E."/>
            <person name="Hassan K.A."/>
            <person name="Mavrodi D.V."/>
            <person name="Davis E.W.II."/>
            <person name="Lim C.K."/>
            <person name="Shaffer B.T."/>
            <person name="Elbourne L.D."/>
            <person name="Stockwell V.O."/>
            <person name="Hartney S.L."/>
            <person name="Breakwell K."/>
            <person name="Henkels M.D."/>
            <person name="Tetu S.G."/>
            <person name="Rangel L.I."/>
            <person name="Kidarsa T.A."/>
            <person name="Wilson N.L."/>
            <person name="van de Mortel J.E."/>
            <person name="Song C."/>
            <person name="Blumhagen R."/>
            <person name="Radune D."/>
            <person name="Hostetler J.B."/>
            <person name="Brinkac L.M."/>
            <person name="Durkin A.S."/>
            <person name="Kluepfel D.A."/>
            <person name="Wechter W.P."/>
            <person name="Anderson A.J."/>
            <person name="Kim Y.C."/>
            <person name="Pierson L.S.III."/>
            <person name="Pierson E.A."/>
            <person name="Lindow S.E."/>
            <person name="Kobayashi D.Y."/>
            <person name="Raaijmakers J.M."/>
            <person name="Weller D.M."/>
            <person name="Thomashow L.S."/>
            <person name="Allen A.E."/>
            <person name="Paulsen I.T."/>
        </authorList>
    </citation>
    <scope>NUCLEOTIDE SEQUENCE [LARGE SCALE GENOMIC DNA]</scope>
    <source>
        <strain evidence="10 11">O6</strain>
    </source>
</reference>
<dbReference type="GO" id="GO:0015421">
    <property type="term" value="F:ABC-type oligopeptide transporter activity"/>
    <property type="evidence" value="ECO:0007669"/>
    <property type="project" value="TreeGrafter"/>
</dbReference>
<proteinExistence type="predicted"/>
<dbReference type="Gene3D" id="1.20.1560.10">
    <property type="entry name" value="ABC transporter type 1, transmembrane domain"/>
    <property type="match status" value="1"/>
</dbReference>
<evidence type="ECO:0000256" key="6">
    <source>
        <dbReference type="ARBA" id="ARBA00023136"/>
    </source>
</evidence>
<evidence type="ECO:0000313" key="11">
    <source>
        <dbReference type="Proteomes" id="UP000003790"/>
    </source>
</evidence>
<evidence type="ECO:0000259" key="8">
    <source>
        <dbReference type="PROSITE" id="PS50893"/>
    </source>
</evidence>
<dbReference type="PROSITE" id="PS00211">
    <property type="entry name" value="ABC_TRANSPORTER_1"/>
    <property type="match status" value="1"/>
</dbReference>
<dbReference type="GO" id="GO:0005524">
    <property type="term" value="F:ATP binding"/>
    <property type="evidence" value="ECO:0007669"/>
    <property type="project" value="UniProtKB-KW"/>
</dbReference>
<evidence type="ECO:0000256" key="4">
    <source>
        <dbReference type="ARBA" id="ARBA00022840"/>
    </source>
</evidence>
<dbReference type="InterPro" id="IPR003439">
    <property type="entry name" value="ABC_transporter-like_ATP-bd"/>
</dbReference>
<dbReference type="SMART" id="SM00382">
    <property type="entry name" value="AAA"/>
    <property type="match status" value="1"/>
</dbReference>
<evidence type="ECO:0000256" key="2">
    <source>
        <dbReference type="ARBA" id="ARBA00022692"/>
    </source>
</evidence>
<keyword evidence="6 7" id="KW-0472">Membrane</keyword>
<dbReference type="GO" id="GO:0016887">
    <property type="term" value="F:ATP hydrolysis activity"/>
    <property type="evidence" value="ECO:0007669"/>
    <property type="project" value="InterPro"/>
</dbReference>
<comment type="caution">
    <text evidence="10">The sequence shown here is derived from an EMBL/GenBank/DDBJ whole genome shotgun (WGS) entry which is preliminary data.</text>
</comment>
<dbReference type="AlphaFoldDB" id="A0AB33WMX3"/>
<comment type="subcellular location">
    <subcellularLocation>
        <location evidence="1">Cell membrane</location>
        <topology evidence="1">Multi-pass membrane protein</topology>
    </subcellularLocation>
</comment>
<evidence type="ECO:0000256" key="5">
    <source>
        <dbReference type="ARBA" id="ARBA00022989"/>
    </source>
</evidence>
<dbReference type="InterPro" id="IPR003593">
    <property type="entry name" value="AAA+_ATPase"/>
</dbReference>
<dbReference type="InterPro" id="IPR011527">
    <property type="entry name" value="ABC1_TM_dom"/>
</dbReference>
<dbReference type="GO" id="GO:0005886">
    <property type="term" value="C:plasma membrane"/>
    <property type="evidence" value="ECO:0007669"/>
    <property type="project" value="UniProtKB-SubCell"/>
</dbReference>
<dbReference type="CDD" id="cd18575">
    <property type="entry name" value="ABC_6TM_bac_exporter_ABCB8_10_like"/>
    <property type="match status" value="1"/>
</dbReference>
<dbReference type="PANTHER" id="PTHR43394:SF1">
    <property type="entry name" value="ATP-BINDING CASSETTE SUB-FAMILY B MEMBER 10, MITOCHONDRIAL"/>
    <property type="match status" value="1"/>
</dbReference>
<organism evidence="10 11">
    <name type="scientific">Pseudomonas chlororaphis O6</name>
    <dbReference type="NCBI Taxonomy" id="1037915"/>
    <lineage>
        <taxon>Bacteria</taxon>
        <taxon>Pseudomonadati</taxon>
        <taxon>Pseudomonadota</taxon>
        <taxon>Gammaproteobacteria</taxon>
        <taxon>Pseudomonadales</taxon>
        <taxon>Pseudomonadaceae</taxon>
        <taxon>Pseudomonas</taxon>
    </lineage>
</organism>
<sequence length="591" mass="64673">MNFMLSSRQRRAIRLASRFIAPYRWQALGALLALVVTAGITLSMGQGIRLLVDQGFMTGSPDLLNQSIGLFLLLVLGLAVGTFVRFYLVSWIGERCVADIRRQVFNHLIYLHPGFYENNRSSEIQSRLTADTTLLQSVIGSSLSLFLRNALMVIGGIVLLFVTNPKLTSIVVIALPLVLVPILIFGRRVRSLSRLSQDRIADVGSYVAETLGQIKTVQAYNHQPQDERRFALTVEEAFNTARRRIVQRAWLITLVIVLVLGAVGVMLWVGGMDVIAGRISSGELAAFVFYSLIVGSAFGTLSEVIGELQRAAGAAERIAELLRSENLIQPPNEGLVALPERVRGELVLENLRFSYPSRPDSYAVDGLSLTVREGETLALVGPSGAGKSTIYDLLLRFYDPEQGRILLDGVPLTRLDPQDVRRCFALVSQSPALFFGSIEENIRYGKPSATPEQVREAARIAYAHDFIEKMPEGYQTHLGDAGLGLSGGQRQRLAIARALLVDAPILLLDEATSALDAQSEHLIQQALPSLMKNRTTLVIAHRLATVKNADRIAVMDQGRLVAVGTHQELIASNPLYARLAALQFSDGQAAS</sequence>
<feature type="transmembrane region" description="Helical" evidence="7">
    <location>
        <begin position="284"/>
        <end position="301"/>
    </location>
</feature>
<dbReference type="SUPFAM" id="SSF90123">
    <property type="entry name" value="ABC transporter transmembrane region"/>
    <property type="match status" value="1"/>
</dbReference>
<dbReference type="PROSITE" id="PS50893">
    <property type="entry name" value="ABC_TRANSPORTER_2"/>
    <property type="match status" value="1"/>
</dbReference>
<evidence type="ECO:0000259" key="9">
    <source>
        <dbReference type="PROSITE" id="PS50929"/>
    </source>
</evidence>
<dbReference type="SUPFAM" id="SSF52540">
    <property type="entry name" value="P-loop containing nucleoside triphosphate hydrolases"/>
    <property type="match status" value="1"/>
</dbReference>
<dbReference type="Proteomes" id="UP000003790">
    <property type="component" value="Chromosome"/>
</dbReference>
<feature type="transmembrane region" description="Helical" evidence="7">
    <location>
        <begin position="145"/>
        <end position="162"/>
    </location>
</feature>
<evidence type="ECO:0000256" key="3">
    <source>
        <dbReference type="ARBA" id="ARBA00022741"/>
    </source>
</evidence>
<dbReference type="InterPro" id="IPR027417">
    <property type="entry name" value="P-loop_NTPase"/>
</dbReference>
<keyword evidence="3" id="KW-0547">Nucleotide-binding</keyword>
<protein>
    <submittedName>
        <fullName evidence="10">ABC transporter, permease/ATP-binding protein</fullName>
    </submittedName>
</protein>